<dbReference type="Proteomes" id="UP001630127">
    <property type="component" value="Unassembled WGS sequence"/>
</dbReference>
<evidence type="ECO:0000256" key="1">
    <source>
        <dbReference type="ARBA" id="ARBA00006643"/>
    </source>
</evidence>
<protein>
    <recommendedName>
        <fullName evidence="4">DYW domain-containing protein</fullName>
    </recommendedName>
</protein>
<dbReference type="AlphaFoldDB" id="A0ABD3B1H6"/>
<feature type="repeat" description="PPR" evidence="3">
    <location>
        <begin position="81"/>
        <end position="115"/>
    </location>
</feature>
<dbReference type="GO" id="GO:0016070">
    <property type="term" value="P:RNA metabolic process"/>
    <property type="evidence" value="ECO:0007669"/>
    <property type="project" value="UniProtKB-ARBA"/>
</dbReference>
<dbReference type="PROSITE" id="PS51375">
    <property type="entry name" value="PPR"/>
    <property type="match status" value="7"/>
</dbReference>
<dbReference type="Pfam" id="PF01535">
    <property type="entry name" value="PPR"/>
    <property type="match status" value="3"/>
</dbReference>
<gene>
    <name evidence="5" type="ORF">ACH5RR_000567</name>
</gene>
<dbReference type="FunFam" id="1.25.40.10:FF:000344">
    <property type="entry name" value="Pentatricopeptide repeat-containing protein"/>
    <property type="match status" value="1"/>
</dbReference>
<name>A0ABD3B1H6_9GENT</name>
<dbReference type="FunFam" id="1.25.40.10:FF:000073">
    <property type="entry name" value="Pentatricopeptide repeat-containing protein chloroplastic"/>
    <property type="match status" value="1"/>
</dbReference>
<dbReference type="Pfam" id="PF13812">
    <property type="entry name" value="PPR_3"/>
    <property type="match status" value="1"/>
</dbReference>
<feature type="repeat" description="PPR" evidence="3">
    <location>
        <begin position="182"/>
        <end position="216"/>
    </location>
</feature>
<evidence type="ECO:0000256" key="2">
    <source>
        <dbReference type="ARBA" id="ARBA00022737"/>
    </source>
</evidence>
<feature type="repeat" description="PPR" evidence="3">
    <location>
        <begin position="583"/>
        <end position="617"/>
    </location>
</feature>
<evidence type="ECO:0000313" key="5">
    <source>
        <dbReference type="EMBL" id="KAL3537201.1"/>
    </source>
</evidence>
<dbReference type="NCBIfam" id="TIGR00756">
    <property type="entry name" value="PPR"/>
    <property type="match status" value="7"/>
</dbReference>
<feature type="repeat" description="PPR" evidence="3">
    <location>
        <begin position="283"/>
        <end position="313"/>
    </location>
</feature>
<feature type="repeat" description="PPR" evidence="3">
    <location>
        <begin position="352"/>
        <end position="386"/>
    </location>
</feature>
<organism evidence="5 6">
    <name type="scientific">Cinchona calisaya</name>
    <dbReference type="NCBI Taxonomy" id="153742"/>
    <lineage>
        <taxon>Eukaryota</taxon>
        <taxon>Viridiplantae</taxon>
        <taxon>Streptophyta</taxon>
        <taxon>Embryophyta</taxon>
        <taxon>Tracheophyta</taxon>
        <taxon>Spermatophyta</taxon>
        <taxon>Magnoliopsida</taxon>
        <taxon>eudicotyledons</taxon>
        <taxon>Gunneridae</taxon>
        <taxon>Pentapetalae</taxon>
        <taxon>asterids</taxon>
        <taxon>lamiids</taxon>
        <taxon>Gentianales</taxon>
        <taxon>Rubiaceae</taxon>
        <taxon>Cinchonoideae</taxon>
        <taxon>Cinchoneae</taxon>
        <taxon>Cinchona</taxon>
    </lineage>
</organism>
<proteinExistence type="inferred from homology"/>
<dbReference type="EMBL" id="JBJUIK010000001">
    <property type="protein sequence ID" value="KAL3537201.1"/>
    <property type="molecule type" value="Genomic_DNA"/>
</dbReference>
<comment type="caution">
    <text evidence="5">The sequence shown here is derived from an EMBL/GenBank/DDBJ whole genome shotgun (WGS) entry which is preliminary data.</text>
</comment>
<accession>A0ABD3B1H6</accession>
<feature type="domain" description="DYW" evidence="4">
    <location>
        <begin position="798"/>
        <end position="890"/>
    </location>
</feature>
<reference evidence="5 6" key="1">
    <citation type="submission" date="2024-11" db="EMBL/GenBank/DDBJ databases">
        <title>A near-complete genome assembly of Cinchona calisaya.</title>
        <authorList>
            <person name="Lian D.C."/>
            <person name="Zhao X.W."/>
            <person name="Wei L."/>
        </authorList>
    </citation>
    <scope>NUCLEOTIDE SEQUENCE [LARGE SCALE GENOMIC DNA]</scope>
    <source>
        <tissue evidence="5">Nenye</tissue>
    </source>
</reference>
<dbReference type="Pfam" id="PF14432">
    <property type="entry name" value="DYW_deaminase"/>
    <property type="match status" value="1"/>
</dbReference>
<dbReference type="InterPro" id="IPR032867">
    <property type="entry name" value="DYW_dom"/>
</dbReference>
<dbReference type="PANTHER" id="PTHR24015:SF1920">
    <property type="entry name" value="DYW DOMAIN-CONTAINING PROTEIN"/>
    <property type="match status" value="1"/>
</dbReference>
<dbReference type="InterPro" id="IPR046848">
    <property type="entry name" value="E_motif"/>
</dbReference>
<dbReference type="Pfam" id="PF13041">
    <property type="entry name" value="PPR_2"/>
    <property type="match status" value="4"/>
</dbReference>
<dbReference type="FunFam" id="1.25.40.10:FF:000725">
    <property type="entry name" value="Pentatricopeptide repeat-containing protein At3g63370, chloroplastic"/>
    <property type="match status" value="1"/>
</dbReference>
<evidence type="ECO:0000256" key="3">
    <source>
        <dbReference type="PROSITE-ProRule" id="PRU00708"/>
    </source>
</evidence>
<dbReference type="GO" id="GO:0003729">
    <property type="term" value="F:mRNA binding"/>
    <property type="evidence" value="ECO:0007669"/>
    <property type="project" value="UniProtKB-ARBA"/>
</dbReference>
<dbReference type="PANTHER" id="PTHR24015">
    <property type="entry name" value="OS07G0578800 PROTEIN-RELATED"/>
    <property type="match status" value="1"/>
</dbReference>
<evidence type="ECO:0000259" key="4">
    <source>
        <dbReference type="Pfam" id="PF14432"/>
    </source>
</evidence>
<comment type="similarity">
    <text evidence="1">Belongs to the PPR family. PCMP-H subfamily.</text>
</comment>
<keyword evidence="6" id="KW-1185">Reference proteome</keyword>
<sequence length="890" mass="100847">MNTRKLSSFDLKSRDFIYTSLSNTLSSATNPRDLHKIHSLIITLGLYKYVLFSGKLISKYSQFKNPLASLSIFGQSSHKNNVYMWNTIIRAMTHNGLFSKALDIYTQMRGLKIKPDNYTFPAVINSCANLLDFETAKLVQEHVLDVGFGSDLYVCNALIDMYSRLNDFGRARNVFDKMPKRDLVTWNSLISGYSSNGYWEEALEIFFKLRMAGLIPDCFTVSGVLCACSGLMEVDEGRVVHGLVEKIGVKKDVTVSNGLLSMYFKFDRLMDSRNFFDNMDVRDAVTWNTMICGYFQFGLYEESIKLFLQMVQYFKPDSLTVASVLQACGHVRDLKSGRSIHEYLVKNGYKDDITANNVIINMYVKCGELLAARKVFDSMKSRDLVSWNSIISGYVENKFYEEGINLFKLMKIELEPDSITYLILLSLCIHCVDTYYAMQLHCNIIKSFGSTITLGNALVDVYAKIGKMEDSKKQFENMETRDIVTWNTIIAACNHCEDCSFGLRIISRMRNEGITFEVATLLSTLPLCSFLGAKRQAKELHGCIFRLGFESNVSIGNAVIEMYSKSGMLGYSIRVFKLMKTKDVISWTALISAYGMYGEGKKALRAFEGMRKVGVVPDHIFFVAILFACSHSGLVREGRACFDQMKKDYSIEPRKEHYACMVDLLSRSGMLAEAEEFILSMPLKPDASIWGALLSACRAGGDIKIAERVSEHLLELNSDDPGYHILASNAFAALGKWDQVKMIRKSLRTRGLKKQPGFSWLEIQNRVYIFGTGERFFEQHQEVSDLLDILSDLMAKEGYVADLRYVLHDVEEDEKFDLLCGHSERLAIAFGLLNTEPGSPLQIMKNLRVCGDCHTATKYISKIVQREILVRDANRFHLFKDGTCSCGDKW</sequence>
<feature type="repeat" description="PPR" evidence="3">
    <location>
        <begin position="151"/>
        <end position="181"/>
    </location>
</feature>
<dbReference type="Pfam" id="PF20431">
    <property type="entry name" value="E_motif"/>
    <property type="match status" value="1"/>
</dbReference>
<dbReference type="Gene3D" id="1.25.40.10">
    <property type="entry name" value="Tetratricopeptide repeat domain"/>
    <property type="match status" value="5"/>
</dbReference>
<dbReference type="InterPro" id="IPR002885">
    <property type="entry name" value="PPR_rpt"/>
</dbReference>
<feature type="repeat" description="PPR" evidence="3">
    <location>
        <begin position="482"/>
        <end position="516"/>
    </location>
</feature>
<dbReference type="InterPro" id="IPR046960">
    <property type="entry name" value="PPR_At4g14850-like_plant"/>
</dbReference>
<keyword evidence="2" id="KW-0677">Repeat</keyword>
<evidence type="ECO:0000313" key="6">
    <source>
        <dbReference type="Proteomes" id="UP001630127"/>
    </source>
</evidence>
<dbReference type="InterPro" id="IPR011990">
    <property type="entry name" value="TPR-like_helical_dom_sf"/>
</dbReference>
<dbReference type="FunFam" id="1.25.40.10:FF:000090">
    <property type="entry name" value="Pentatricopeptide repeat-containing protein, chloroplastic"/>
    <property type="match status" value="1"/>
</dbReference>